<dbReference type="InterPro" id="IPR013833">
    <property type="entry name" value="Cyt_c_oxidase_su3_a-hlx"/>
</dbReference>
<feature type="domain" description="Heme-copper oxidase subunit III family profile" evidence="10">
    <location>
        <begin position="54"/>
        <end position="230"/>
    </location>
</feature>
<accession>A0AAU7AUW1</accession>
<evidence type="ECO:0000256" key="5">
    <source>
        <dbReference type="ARBA" id="ARBA00023136"/>
    </source>
</evidence>
<keyword evidence="5 9" id="KW-0472">Membrane</keyword>
<proteinExistence type="inferred from homology"/>
<evidence type="ECO:0000256" key="8">
    <source>
        <dbReference type="SAM" id="MobiDB-lite"/>
    </source>
</evidence>
<evidence type="ECO:0000256" key="7">
    <source>
        <dbReference type="RuleBase" id="RU003376"/>
    </source>
</evidence>
<dbReference type="AlphaFoldDB" id="A0AAU7AUW1"/>
<comment type="subcellular location">
    <subcellularLocation>
        <location evidence="7">Cell membrane</location>
        <topology evidence="7">Multi-pass membrane protein</topology>
    </subcellularLocation>
    <subcellularLocation>
        <location evidence="1">Membrane</location>
        <topology evidence="1">Multi-pass membrane protein</topology>
    </subcellularLocation>
</comment>
<dbReference type="SUPFAM" id="SSF81452">
    <property type="entry name" value="Cytochrome c oxidase subunit III-like"/>
    <property type="match status" value="1"/>
</dbReference>
<comment type="similarity">
    <text evidence="2 7">Belongs to the cytochrome c oxidase subunit 3 family.</text>
</comment>
<evidence type="ECO:0000313" key="11">
    <source>
        <dbReference type="EMBL" id="XAY05139.1"/>
    </source>
</evidence>
<dbReference type="KEGG" id="parq:DSM112329_01983"/>
<feature type="region of interest" description="Disordered" evidence="8">
    <location>
        <begin position="1"/>
        <end position="45"/>
    </location>
</feature>
<dbReference type="GO" id="GO:0005886">
    <property type="term" value="C:plasma membrane"/>
    <property type="evidence" value="ECO:0007669"/>
    <property type="project" value="UniProtKB-SubCell"/>
</dbReference>
<keyword evidence="4 9" id="KW-1133">Transmembrane helix</keyword>
<evidence type="ECO:0000256" key="6">
    <source>
        <dbReference type="ARBA" id="ARBA00031400"/>
    </source>
</evidence>
<dbReference type="GO" id="GO:0004129">
    <property type="term" value="F:cytochrome-c oxidase activity"/>
    <property type="evidence" value="ECO:0007669"/>
    <property type="project" value="InterPro"/>
</dbReference>
<dbReference type="GO" id="GO:0019646">
    <property type="term" value="P:aerobic electron transport chain"/>
    <property type="evidence" value="ECO:0007669"/>
    <property type="project" value="InterPro"/>
</dbReference>
<gene>
    <name evidence="11" type="ORF">DSM112329_01983</name>
</gene>
<protein>
    <recommendedName>
        <fullName evidence="6">Cytochrome aa3 subunit 3</fullName>
    </recommendedName>
</protein>
<sequence>MLGGGTPSRPLPPVGRRPVTPPGPATAHETRPTPAAASASGPSHGTAGHVPGEVGIWVFILGDLLVFAIFFGVFMVERGQSLEEFRAGRESLNTLLGVLNTLLLLTGSILVVLGLRAVRDGAPRLASRLILGAGATGVLFVVNKVIEYGEKLDAGVTPGDSDFYTLFFAFTGIHLLHLLIGLAALLYLNALARRPQVSVRDLASMESCASYWHLVDLLWLVLFPLFYLVA</sequence>
<dbReference type="RefSeq" id="WP_354701657.1">
    <property type="nucleotide sequence ID" value="NZ_CP114014.1"/>
</dbReference>
<feature type="transmembrane region" description="Helical" evidence="9">
    <location>
        <begin position="209"/>
        <end position="229"/>
    </location>
</feature>
<feature type="compositionally biased region" description="Low complexity" evidence="8">
    <location>
        <begin position="32"/>
        <end position="45"/>
    </location>
</feature>
<dbReference type="InterPro" id="IPR024791">
    <property type="entry name" value="Cyt_c/ubiquinol_Oxase_su3"/>
</dbReference>
<dbReference type="PANTHER" id="PTHR11403:SF6">
    <property type="entry name" value="NITRIC OXIDE REDUCTASE SUBUNIT E"/>
    <property type="match status" value="1"/>
</dbReference>
<feature type="transmembrane region" description="Helical" evidence="9">
    <location>
        <begin position="54"/>
        <end position="75"/>
    </location>
</feature>
<dbReference type="Pfam" id="PF00510">
    <property type="entry name" value="COX3"/>
    <property type="match status" value="1"/>
</dbReference>
<evidence type="ECO:0000256" key="9">
    <source>
        <dbReference type="SAM" id="Phobius"/>
    </source>
</evidence>
<dbReference type="EMBL" id="CP114014">
    <property type="protein sequence ID" value="XAY05139.1"/>
    <property type="molecule type" value="Genomic_DNA"/>
</dbReference>
<dbReference type="InterPro" id="IPR035973">
    <property type="entry name" value="Cyt_c_oxidase_su3-like_sf"/>
</dbReference>
<feature type="compositionally biased region" description="Pro residues" evidence="8">
    <location>
        <begin position="9"/>
        <end position="24"/>
    </location>
</feature>
<dbReference type="PROSITE" id="PS50253">
    <property type="entry name" value="COX3"/>
    <property type="match status" value="1"/>
</dbReference>
<feature type="transmembrane region" description="Helical" evidence="9">
    <location>
        <begin position="95"/>
        <end position="118"/>
    </location>
</feature>
<dbReference type="PANTHER" id="PTHR11403">
    <property type="entry name" value="CYTOCHROME C OXIDASE SUBUNIT III"/>
    <property type="match status" value="1"/>
</dbReference>
<evidence type="ECO:0000256" key="1">
    <source>
        <dbReference type="ARBA" id="ARBA00004141"/>
    </source>
</evidence>
<evidence type="ECO:0000256" key="4">
    <source>
        <dbReference type="ARBA" id="ARBA00022989"/>
    </source>
</evidence>
<dbReference type="InterPro" id="IPR000298">
    <property type="entry name" value="Cyt_c_oxidase-like_su3"/>
</dbReference>
<organism evidence="11">
    <name type="scientific">Paraconexibacter sp. AEG42_29</name>
    <dbReference type="NCBI Taxonomy" id="2997339"/>
    <lineage>
        <taxon>Bacteria</taxon>
        <taxon>Bacillati</taxon>
        <taxon>Actinomycetota</taxon>
        <taxon>Thermoleophilia</taxon>
        <taxon>Solirubrobacterales</taxon>
        <taxon>Paraconexibacteraceae</taxon>
        <taxon>Paraconexibacter</taxon>
    </lineage>
</organism>
<evidence type="ECO:0000256" key="2">
    <source>
        <dbReference type="ARBA" id="ARBA00010581"/>
    </source>
</evidence>
<evidence type="ECO:0000259" key="10">
    <source>
        <dbReference type="PROSITE" id="PS50253"/>
    </source>
</evidence>
<feature type="transmembrane region" description="Helical" evidence="9">
    <location>
        <begin position="166"/>
        <end position="188"/>
    </location>
</feature>
<dbReference type="Gene3D" id="1.20.120.80">
    <property type="entry name" value="Cytochrome c oxidase, subunit III, four-helix bundle"/>
    <property type="match status" value="1"/>
</dbReference>
<reference evidence="11" key="1">
    <citation type="submission" date="2022-12" db="EMBL/GenBank/DDBJ databases">
        <title>Paraconexibacter alkalitolerans sp. nov. and Baekduia alba sp. nov., isolated from soil and emended description of the genera Paraconexibacter (Chun et al., 2020) and Baekduia (An et al., 2020).</title>
        <authorList>
            <person name="Vieira S."/>
            <person name="Huber K.J."/>
            <person name="Geppert A."/>
            <person name="Wolf J."/>
            <person name="Neumann-Schaal M."/>
            <person name="Muesken M."/>
            <person name="Overmann J."/>
        </authorList>
    </citation>
    <scope>NUCLEOTIDE SEQUENCE</scope>
    <source>
        <strain evidence="11">AEG42_29</strain>
    </source>
</reference>
<keyword evidence="3 7" id="KW-0812">Transmembrane</keyword>
<name>A0AAU7AUW1_9ACTN</name>
<evidence type="ECO:0000256" key="3">
    <source>
        <dbReference type="ARBA" id="ARBA00022692"/>
    </source>
</evidence>